<dbReference type="CDD" id="cd00333">
    <property type="entry name" value="MIP"/>
    <property type="match status" value="1"/>
</dbReference>
<evidence type="ECO:0000313" key="10">
    <source>
        <dbReference type="EMBL" id="KAH9417139.1"/>
    </source>
</evidence>
<feature type="transmembrane region" description="Helical" evidence="9">
    <location>
        <begin position="179"/>
        <end position="197"/>
    </location>
</feature>
<comment type="caution">
    <text evidence="10">The sequence shown here is derived from an EMBL/GenBank/DDBJ whole genome shotgun (WGS) entry which is preliminary data.</text>
</comment>
<dbReference type="InterPro" id="IPR000425">
    <property type="entry name" value="MIP"/>
</dbReference>
<keyword evidence="11" id="KW-1185">Reference proteome</keyword>
<dbReference type="PROSITE" id="PS00221">
    <property type="entry name" value="MIP"/>
    <property type="match status" value="1"/>
</dbReference>
<dbReference type="SUPFAM" id="SSF81338">
    <property type="entry name" value="Aquaporin-like"/>
    <property type="match status" value="1"/>
</dbReference>
<evidence type="ECO:0000256" key="7">
    <source>
        <dbReference type="ARBA" id="ARBA00045280"/>
    </source>
</evidence>
<reference evidence="10 11" key="1">
    <citation type="journal article" date="2018" name="J. Allergy Clin. Immunol.">
        <title>High-quality assembly of Dermatophagoides pteronyssinus genome and transcriptome reveals a wide range of novel allergens.</title>
        <authorList>
            <person name="Liu X.Y."/>
            <person name="Yang K.Y."/>
            <person name="Wang M.Q."/>
            <person name="Kwok J.S."/>
            <person name="Zeng X."/>
            <person name="Yang Z."/>
            <person name="Xiao X.J."/>
            <person name="Lau C.P."/>
            <person name="Li Y."/>
            <person name="Huang Z.M."/>
            <person name="Ba J.G."/>
            <person name="Yim A.K."/>
            <person name="Ouyang C.Y."/>
            <person name="Ngai S.M."/>
            <person name="Chan T.F."/>
            <person name="Leung E.L."/>
            <person name="Liu L."/>
            <person name="Liu Z.G."/>
            <person name="Tsui S.K."/>
        </authorList>
    </citation>
    <scope>NUCLEOTIDE SEQUENCE [LARGE SCALE GENOMIC DNA]</scope>
    <source>
        <strain evidence="10">Derp</strain>
    </source>
</reference>
<evidence type="ECO:0000313" key="11">
    <source>
        <dbReference type="Proteomes" id="UP000887458"/>
    </source>
</evidence>
<dbReference type="PRINTS" id="PR00783">
    <property type="entry name" value="MINTRINSICP"/>
</dbReference>
<comment type="subcellular location">
    <subcellularLocation>
        <location evidence="1">Membrane</location>
        <topology evidence="1">Multi-pass membrane protein</topology>
    </subcellularLocation>
</comment>
<dbReference type="InterPro" id="IPR050363">
    <property type="entry name" value="MIP/Aquaporin"/>
</dbReference>
<keyword evidence="6 9" id="KW-0472">Membrane</keyword>
<evidence type="ECO:0000256" key="4">
    <source>
        <dbReference type="ARBA" id="ARBA00022692"/>
    </source>
</evidence>
<feature type="transmembrane region" description="Helical" evidence="9">
    <location>
        <begin position="96"/>
        <end position="118"/>
    </location>
</feature>
<comment type="function">
    <text evidence="7">Aquaglyceroporin that may modulate the water content and osmolytes during anhydrobiosis.</text>
</comment>
<comment type="similarity">
    <text evidence="2 8">Belongs to the MIP/aquaporin (TC 1.A.8) family.</text>
</comment>
<organism evidence="10 11">
    <name type="scientific">Dermatophagoides pteronyssinus</name>
    <name type="common">European house dust mite</name>
    <dbReference type="NCBI Taxonomy" id="6956"/>
    <lineage>
        <taxon>Eukaryota</taxon>
        <taxon>Metazoa</taxon>
        <taxon>Ecdysozoa</taxon>
        <taxon>Arthropoda</taxon>
        <taxon>Chelicerata</taxon>
        <taxon>Arachnida</taxon>
        <taxon>Acari</taxon>
        <taxon>Acariformes</taxon>
        <taxon>Sarcoptiformes</taxon>
        <taxon>Astigmata</taxon>
        <taxon>Psoroptidia</taxon>
        <taxon>Analgoidea</taxon>
        <taxon>Pyroglyphidae</taxon>
        <taxon>Dermatophagoidinae</taxon>
        <taxon>Dermatophagoides</taxon>
    </lineage>
</organism>
<proteinExistence type="inferred from homology"/>
<evidence type="ECO:0000256" key="3">
    <source>
        <dbReference type="ARBA" id="ARBA00022448"/>
    </source>
</evidence>
<evidence type="ECO:0000256" key="1">
    <source>
        <dbReference type="ARBA" id="ARBA00004141"/>
    </source>
</evidence>
<evidence type="ECO:0000256" key="8">
    <source>
        <dbReference type="RuleBase" id="RU000477"/>
    </source>
</evidence>
<accession>A0ABQ8J3K9</accession>
<evidence type="ECO:0000256" key="9">
    <source>
        <dbReference type="SAM" id="Phobius"/>
    </source>
</evidence>
<dbReference type="InterPro" id="IPR022357">
    <property type="entry name" value="MIP_CS"/>
</dbReference>
<evidence type="ECO:0000256" key="2">
    <source>
        <dbReference type="ARBA" id="ARBA00006175"/>
    </source>
</evidence>
<dbReference type="Gene3D" id="1.20.1080.10">
    <property type="entry name" value="Glycerol uptake facilitator protein"/>
    <property type="match status" value="1"/>
</dbReference>
<evidence type="ECO:0000256" key="5">
    <source>
        <dbReference type="ARBA" id="ARBA00022989"/>
    </source>
</evidence>
<dbReference type="Pfam" id="PF00230">
    <property type="entry name" value="MIP"/>
    <property type="match status" value="1"/>
</dbReference>
<dbReference type="InterPro" id="IPR023271">
    <property type="entry name" value="Aquaporin-like"/>
</dbReference>
<feature type="transmembrane region" description="Helical" evidence="9">
    <location>
        <begin position="49"/>
        <end position="68"/>
    </location>
</feature>
<sequence>MVSLRVQNLKVRQFMAEFFGTMILVCLGCSANATIRFNMIDNPTGNNGISMIIAPMAWSLALTVAIYVSGGISGGHLNPAITLGLASIGKFNWSNVIRYFCAQYFGAFIGSTLTFIVYRESFFNEKFVNSTIGVFGTEMIPEITTGTALVDQIVATAFFLLIICAIIDEKNMAVPKAFLPIAIGFANLGVILFSFGYNCGGPLNPARDLAPRIFSAIALHDASDVFRTNYFWVPIAGCHVGAIIGCWLYKLTIENHWPDEHSSSYDFNDSDGPIEMNSNSNCTVRVTREN</sequence>
<keyword evidence="3 8" id="KW-0813">Transport</keyword>
<reference evidence="10 11" key="2">
    <citation type="journal article" date="2022" name="Mol. Biol. Evol.">
        <title>Comparative Genomics Reveals Insights into the Divergent Evolution of Astigmatic Mites and Household Pest Adaptations.</title>
        <authorList>
            <person name="Xiong Q."/>
            <person name="Wan A.T."/>
            <person name="Liu X."/>
            <person name="Fung C.S."/>
            <person name="Xiao X."/>
            <person name="Malainual N."/>
            <person name="Hou J."/>
            <person name="Wang L."/>
            <person name="Wang M."/>
            <person name="Yang K.Y."/>
            <person name="Cui Y."/>
            <person name="Leung E.L."/>
            <person name="Nong W."/>
            <person name="Shin S.K."/>
            <person name="Au S.W."/>
            <person name="Jeong K.Y."/>
            <person name="Chew F.T."/>
            <person name="Hui J.H."/>
            <person name="Leung T.F."/>
            <person name="Tungtrongchitr A."/>
            <person name="Zhong N."/>
            <person name="Liu Z."/>
            <person name="Tsui S.K."/>
        </authorList>
    </citation>
    <scope>NUCLEOTIDE SEQUENCE [LARGE SCALE GENOMIC DNA]</scope>
    <source>
        <strain evidence="10">Derp</strain>
    </source>
</reference>
<dbReference type="PANTHER" id="PTHR43829">
    <property type="entry name" value="AQUAPORIN OR AQUAGLYCEROPORIN RELATED"/>
    <property type="match status" value="1"/>
</dbReference>
<feature type="transmembrane region" description="Helical" evidence="9">
    <location>
        <begin position="230"/>
        <end position="249"/>
    </location>
</feature>
<feature type="transmembrane region" description="Helical" evidence="9">
    <location>
        <begin position="149"/>
        <end position="167"/>
    </location>
</feature>
<keyword evidence="4 8" id="KW-0812">Transmembrane</keyword>
<gene>
    <name evidence="10" type="primary">AQP3_2</name>
    <name evidence="10" type="ORF">DERP_013310</name>
</gene>
<protein>
    <submittedName>
        <fullName evidence="10">Aquaporin-3</fullName>
    </submittedName>
</protein>
<dbReference type="Proteomes" id="UP000887458">
    <property type="component" value="Unassembled WGS sequence"/>
</dbReference>
<keyword evidence="5 9" id="KW-1133">Transmembrane helix</keyword>
<name>A0ABQ8J3K9_DERPT</name>
<dbReference type="EMBL" id="NJHN03000081">
    <property type="protein sequence ID" value="KAH9417139.1"/>
    <property type="molecule type" value="Genomic_DNA"/>
</dbReference>
<evidence type="ECO:0000256" key="6">
    <source>
        <dbReference type="ARBA" id="ARBA00023136"/>
    </source>
</evidence>
<dbReference type="PANTHER" id="PTHR43829:SF9">
    <property type="entry name" value="AQUAPORIN-9"/>
    <property type="match status" value="1"/>
</dbReference>